<dbReference type="RefSeq" id="WP_263037867.1">
    <property type="nucleotide sequence ID" value="NZ_JAOTPL010000009.1"/>
</dbReference>
<evidence type="ECO:0000313" key="4">
    <source>
        <dbReference type="Proteomes" id="UP001209317"/>
    </source>
</evidence>
<dbReference type="EMBL" id="JAOTPL010000009">
    <property type="protein sequence ID" value="MCU7694381.1"/>
    <property type="molecule type" value="Genomic_DNA"/>
</dbReference>
<evidence type="ECO:0000313" key="3">
    <source>
        <dbReference type="EMBL" id="MCU7694381.1"/>
    </source>
</evidence>
<keyword evidence="4" id="KW-1185">Reference proteome</keyword>
<keyword evidence="2" id="KW-1133">Transmembrane helix</keyword>
<keyword evidence="2" id="KW-0812">Transmembrane</keyword>
<keyword evidence="3" id="KW-0132">Cell division</keyword>
<dbReference type="Proteomes" id="UP001209317">
    <property type="component" value="Unassembled WGS sequence"/>
</dbReference>
<dbReference type="Pfam" id="PF19579">
    <property type="entry name" value="FtsL_2"/>
    <property type="match status" value="1"/>
</dbReference>
<dbReference type="InterPro" id="IPR045755">
    <property type="entry name" value="FtsL-like"/>
</dbReference>
<feature type="transmembrane region" description="Helical" evidence="2">
    <location>
        <begin position="20"/>
        <end position="38"/>
    </location>
</feature>
<gene>
    <name evidence="3" type="ORF">OD355_07615</name>
</gene>
<comment type="caution">
    <text evidence="3">The sequence shown here is derived from an EMBL/GenBank/DDBJ whole genome shotgun (WGS) entry which is preliminary data.</text>
</comment>
<dbReference type="AlphaFoldDB" id="A0AAE3IQ52"/>
<sequence>MEKRKKIIEFKKLFRYNWIVENIGFFLFLGFLTVIYIANGHQADKSIREISRTNKKLVELEYEYKTLKSELMYKTRESELIKAAEPMGLSLSDKQPVHIKMIERHRAYSQE</sequence>
<evidence type="ECO:0000256" key="2">
    <source>
        <dbReference type="SAM" id="Phobius"/>
    </source>
</evidence>
<name>A0AAE3IQ52_9BACT</name>
<keyword evidence="3" id="KW-0131">Cell cycle</keyword>
<proteinExistence type="predicted"/>
<protein>
    <submittedName>
        <fullName evidence="3">FtsL-like putative cell division protein</fullName>
    </submittedName>
</protein>
<accession>A0AAE3IQ52</accession>
<keyword evidence="1" id="KW-0175">Coiled coil</keyword>
<evidence type="ECO:0000256" key="1">
    <source>
        <dbReference type="SAM" id="Coils"/>
    </source>
</evidence>
<organism evidence="3 4">
    <name type="scientific">Haoranjiania flava</name>
    <dbReference type="NCBI Taxonomy" id="1856322"/>
    <lineage>
        <taxon>Bacteria</taxon>
        <taxon>Pseudomonadati</taxon>
        <taxon>Bacteroidota</taxon>
        <taxon>Chitinophagia</taxon>
        <taxon>Chitinophagales</taxon>
        <taxon>Chitinophagaceae</taxon>
        <taxon>Haoranjiania</taxon>
    </lineage>
</organism>
<reference evidence="3" key="1">
    <citation type="submission" date="2022-10" db="EMBL/GenBank/DDBJ databases">
        <authorList>
            <person name="Kim H.S."/>
            <person name="Kim J.-S."/>
            <person name="Suh M.K."/>
            <person name="Eom M.K."/>
            <person name="Lee J.-S."/>
        </authorList>
    </citation>
    <scope>NUCLEOTIDE SEQUENCE</scope>
    <source>
        <strain evidence="3">LIP-5</strain>
    </source>
</reference>
<dbReference type="GO" id="GO:0051301">
    <property type="term" value="P:cell division"/>
    <property type="evidence" value="ECO:0007669"/>
    <property type="project" value="UniProtKB-KW"/>
</dbReference>
<feature type="coiled-coil region" evidence="1">
    <location>
        <begin position="43"/>
        <end position="70"/>
    </location>
</feature>
<keyword evidence="2" id="KW-0472">Membrane</keyword>